<gene>
    <name evidence="2" type="ORF">V7S43_005346</name>
</gene>
<dbReference type="Proteomes" id="UP001632037">
    <property type="component" value="Unassembled WGS sequence"/>
</dbReference>
<protein>
    <submittedName>
        <fullName evidence="2">Uncharacterized protein</fullName>
    </submittedName>
</protein>
<name>A0ABD3FUR7_9STRA</name>
<evidence type="ECO:0000256" key="1">
    <source>
        <dbReference type="SAM" id="MobiDB-lite"/>
    </source>
</evidence>
<sequence length="149" mass="17097">MASPPSSTQLRPPDEIVPDSQSFEEESQALTHRTQLNEDGVQDRSGRQWQAFARTKRAFNCATSKLNNCVKEMHYQTCAYLTKHYNTIILPIFSSKDMVRKVETSTRLSTFSGSSAWDLWRSTRCINNERPYFENLGLQRVSTELARDG</sequence>
<keyword evidence="3" id="KW-1185">Reference proteome</keyword>
<dbReference type="EMBL" id="JBIMZQ010000008">
    <property type="protein sequence ID" value="KAL3669974.1"/>
    <property type="molecule type" value="Genomic_DNA"/>
</dbReference>
<organism evidence="2 3">
    <name type="scientific">Phytophthora oleae</name>
    <dbReference type="NCBI Taxonomy" id="2107226"/>
    <lineage>
        <taxon>Eukaryota</taxon>
        <taxon>Sar</taxon>
        <taxon>Stramenopiles</taxon>
        <taxon>Oomycota</taxon>
        <taxon>Peronosporomycetes</taxon>
        <taxon>Peronosporales</taxon>
        <taxon>Peronosporaceae</taxon>
        <taxon>Phytophthora</taxon>
    </lineage>
</organism>
<dbReference type="AlphaFoldDB" id="A0ABD3FUR7"/>
<feature type="compositionally biased region" description="Polar residues" evidence="1">
    <location>
        <begin position="1"/>
        <end position="10"/>
    </location>
</feature>
<evidence type="ECO:0000313" key="3">
    <source>
        <dbReference type="Proteomes" id="UP001632037"/>
    </source>
</evidence>
<comment type="caution">
    <text evidence="2">The sequence shown here is derived from an EMBL/GenBank/DDBJ whole genome shotgun (WGS) entry which is preliminary data.</text>
</comment>
<evidence type="ECO:0000313" key="2">
    <source>
        <dbReference type="EMBL" id="KAL3669974.1"/>
    </source>
</evidence>
<feature type="region of interest" description="Disordered" evidence="1">
    <location>
        <begin position="1"/>
        <end position="31"/>
    </location>
</feature>
<reference evidence="2 3" key="1">
    <citation type="submission" date="2024-09" db="EMBL/GenBank/DDBJ databases">
        <title>Genome sequencing and assembly of Phytophthora oleae, isolate VK10A, causative agent of rot of olive drupes.</title>
        <authorList>
            <person name="Conti Taguali S."/>
            <person name="Riolo M."/>
            <person name="La Spada F."/>
            <person name="Cacciola S.O."/>
            <person name="Dionisio G."/>
        </authorList>
    </citation>
    <scope>NUCLEOTIDE SEQUENCE [LARGE SCALE GENOMIC DNA]</scope>
    <source>
        <strain evidence="2 3">VK10A</strain>
    </source>
</reference>
<accession>A0ABD3FUR7</accession>
<proteinExistence type="predicted"/>